<dbReference type="NCBIfam" id="NF005886">
    <property type="entry name" value="PRK07849.1-1"/>
    <property type="match status" value="1"/>
</dbReference>
<dbReference type="GO" id="GO:0016829">
    <property type="term" value="F:lyase activity"/>
    <property type="evidence" value="ECO:0007669"/>
    <property type="project" value="UniProtKB-KW"/>
</dbReference>
<reference evidence="3" key="1">
    <citation type="journal article" date="2019" name="Int. J. Syst. Evol. Microbiol.">
        <title>The Global Catalogue of Microorganisms (GCM) 10K type strain sequencing project: providing services to taxonomists for standard genome sequencing and annotation.</title>
        <authorList>
            <consortium name="The Broad Institute Genomics Platform"/>
            <consortium name="The Broad Institute Genome Sequencing Center for Infectious Disease"/>
            <person name="Wu L."/>
            <person name="Ma J."/>
        </authorList>
    </citation>
    <scope>NUCLEOTIDE SEQUENCE [LARGE SCALE GENOMIC DNA]</scope>
    <source>
        <strain evidence="3">JCM 17458</strain>
    </source>
</reference>
<keyword evidence="3" id="KW-1185">Reference proteome</keyword>
<comment type="caution">
    <text evidence="2">The sequence shown here is derived from an EMBL/GenBank/DDBJ whole genome shotgun (WGS) entry which is preliminary data.</text>
</comment>
<dbReference type="Pfam" id="PF01063">
    <property type="entry name" value="Aminotran_4"/>
    <property type="match status" value="1"/>
</dbReference>
<keyword evidence="2" id="KW-0456">Lyase</keyword>
<dbReference type="RefSeq" id="WP_236863612.1">
    <property type="nucleotide sequence ID" value="NZ_BAABAZ010000004.1"/>
</dbReference>
<dbReference type="InterPro" id="IPR043131">
    <property type="entry name" value="BCAT-like_N"/>
</dbReference>
<protein>
    <submittedName>
        <fullName evidence="2">Aminodeoxychorismate lyase</fullName>
    </submittedName>
</protein>
<organism evidence="2 3">
    <name type="scientific">Brevibacterium daeguense</name>
    <dbReference type="NCBI Taxonomy" id="909936"/>
    <lineage>
        <taxon>Bacteria</taxon>
        <taxon>Bacillati</taxon>
        <taxon>Actinomycetota</taxon>
        <taxon>Actinomycetes</taxon>
        <taxon>Micrococcales</taxon>
        <taxon>Brevibacteriaceae</taxon>
        <taxon>Brevibacterium</taxon>
    </lineage>
</organism>
<dbReference type="PANTHER" id="PTHR42743:SF11">
    <property type="entry name" value="AMINODEOXYCHORISMATE LYASE"/>
    <property type="match status" value="1"/>
</dbReference>
<dbReference type="InterPro" id="IPR001544">
    <property type="entry name" value="Aminotrans_IV"/>
</dbReference>
<evidence type="ECO:0000313" key="2">
    <source>
        <dbReference type="EMBL" id="GAA4283556.1"/>
    </source>
</evidence>
<name>A0ABP8EHX4_9MICO</name>
<dbReference type="Gene3D" id="3.20.10.10">
    <property type="entry name" value="D-amino Acid Aminotransferase, subunit A, domain 2"/>
    <property type="match status" value="1"/>
</dbReference>
<dbReference type="Gene3D" id="3.30.470.10">
    <property type="match status" value="1"/>
</dbReference>
<evidence type="ECO:0000256" key="1">
    <source>
        <dbReference type="ARBA" id="ARBA00009320"/>
    </source>
</evidence>
<gene>
    <name evidence="2" type="ORF">GCM10022261_10870</name>
</gene>
<sequence length="302" mass="32690">MTSNTASESLALIDPSAGTFSLVDPTAAHLRVDDLAPHRGDGIFETVLVTVHDGGGHVHARGPHFSRFRSSAQMLELPEPDERLWHEALDAVIAEHVSRHPDIEAFSVRYTMSRGVDHPSGWALSIPLDPAFARQRREGIAAITLDRGYVAYFGQNAPWMLVGAKTLSYAANQAAGRWAAAQGADEVLYVSHDGFVLEGPTSNVIVQRGNRLLTPDPKAGLLHGTTQQTVFARAAAAGFECTYADLRVEDLTAGDGVWLTSSARLCVPIRTLDGVELARNDELGTRMTDWVLQIDADSTQKV</sequence>
<dbReference type="InterPro" id="IPR043132">
    <property type="entry name" value="BCAT-like_C"/>
</dbReference>
<dbReference type="Proteomes" id="UP001501586">
    <property type="component" value="Unassembled WGS sequence"/>
</dbReference>
<dbReference type="EMBL" id="BAABAZ010000004">
    <property type="protein sequence ID" value="GAA4283556.1"/>
    <property type="molecule type" value="Genomic_DNA"/>
</dbReference>
<dbReference type="PANTHER" id="PTHR42743">
    <property type="entry name" value="AMINO-ACID AMINOTRANSFERASE"/>
    <property type="match status" value="1"/>
</dbReference>
<dbReference type="SUPFAM" id="SSF56752">
    <property type="entry name" value="D-aminoacid aminotransferase-like PLP-dependent enzymes"/>
    <property type="match status" value="1"/>
</dbReference>
<proteinExistence type="inferred from homology"/>
<dbReference type="InterPro" id="IPR050571">
    <property type="entry name" value="Class-IV_PLP-Dep_Aminotrnsfr"/>
</dbReference>
<evidence type="ECO:0000313" key="3">
    <source>
        <dbReference type="Proteomes" id="UP001501586"/>
    </source>
</evidence>
<comment type="similarity">
    <text evidence="1">Belongs to the class-IV pyridoxal-phosphate-dependent aminotransferase family.</text>
</comment>
<accession>A0ABP8EHX4</accession>
<dbReference type="InterPro" id="IPR036038">
    <property type="entry name" value="Aminotransferase-like"/>
</dbReference>